<gene>
    <name evidence="12" type="ORF">GT712_03780</name>
</gene>
<evidence type="ECO:0000256" key="8">
    <source>
        <dbReference type="PROSITE-ProRule" id="PRU00169"/>
    </source>
</evidence>
<dbReference type="FunFam" id="1.10.10.10:FF:000018">
    <property type="entry name" value="DNA-binding response regulator ResD"/>
    <property type="match status" value="1"/>
</dbReference>
<dbReference type="InterPro" id="IPR039420">
    <property type="entry name" value="WalR-like"/>
</dbReference>
<dbReference type="CDD" id="cd00383">
    <property type="entry name" value="trans_reg_C"/>
    <property type="match status" value="1"/>
</dbReference>
<name>A0A6L8XSH1_9FIRM</name>
<evidence type="ECO:0000259" key="10">
    <source>
        <dbReference type="PROSITE" id="PS50110"/>
    </source>
</evidence>
<evidence type="ECO:0000313" key="13">
    <source>
        <dbReference type="Proteomes" id="UP000477156"/>
    </source>
</evidence>
<dbReference type="InterPro" id="IPR011006">
    <property type="entry name" value="CheY-like_superfamily"/>
</dbReference>
<dbReference type="GO" id="GO:0006355">
    <property type="term" value="P:regulation of DNA-templated transcription"/>
    <property type="evidence" value="ECO:0007669"/>
    <property type="project" value="InterPro"/>
</dbReference>
<dbReference type="InterPro" id="IPR036388">
    <property type="entry name" value="WH-like_DNA-bd_sf"/>
</dbReference>
<evidence type="ECO:0000256" key="5">
    <source>
        <dbReference type="ARBA" id="ARBA00023125"/>
    </source>
</evidence>
<dbReference type="Gene3D" id="6.10.250.690">
    <property type="match status" value="1"/>
</dbReference>
<evidence type="ECO:0000256" key="1">
    <source>
        <dbReference type="ARBA" id="ARBA00018672"/>
    </source>
</evidence>
<dbReference type="GO" id="GO:0000156">
    <property type="term" value="F:phosphorelay response regulator activity"/>
    <property type="evidence" value="ECO:0007669"/>
    <property type="project" value="TreeGrafter"/>
</dbReference>
<dbReference type="RefSeq" id="WP_008704038.1">
    <property type="nucleotide sequence ID" value="NZ_AP031426.1"/>
</dbReference>
<dbReference type="Proteomes" id="UP000477156">
    <property type="component" value="Unassembled WGS sequence"/>
</dbReference>
<dbReference type="GO" id="GO:0032993">
    <property type="term" value="C:protein-DNA complex"/>
    <property type="evidence" value="ECO:0007669"/>
    <property type="project" value="TreeGrafter"/>
</dbReference>
<dbReference type="PANTHER" id="PTHR48111">
    <property type="entry name" value="REGULATOR OF RPOS"/>
    <property type="match status" value="1"/>
</dbReference>
<dbReference type="Pfam" id="PF00486">
    <property type="entry name" value="Trans_reg_C"/>
    <property type="match status" value="1"/>
</dbReference>
<comment type="function">
    <text evidence="7">May play the central regulatory role in sporulation. It may be an element of the effector pathway responsible for the activation of sporulation genes in response to nutritional stress. Spo0A may act in concert with spo0H (a sigma factor) to control the expression of some genes that are critical to the sporulation process.</text>
</comment>
<feature type="modified residue" description="4-aspartylphosphate" evidence="8">
    <location>
        <position position="50"/>
    </location>
</feature>
<dbReference type="AlphaFoldDB" id="A0A6L8XSH1"/>
<feature type="DNA-binding region" description="OmpR/PhoB-type" evidence="9">
    <location>
        <begin position="125"/>
        <end position="221"/>
    </location>
</feature>
<evidence type="ECO:0000256" key="6">
    <source>
        <dbReference type="ARBA" id="ARBA00023163"/>
    </source>
</evidence>
<reference evidence="12 13" key="1">
    <citation type="journal article" date="2019" name="Nat. Med.">
        <title>A library of human gut bacterial isolates paired with longitudinal multiomics data enables mechanistic microbiome research.</title>
        <authorList>
            <person name="Poyet M."/>
            <person name="Groussin M."/>
            <person name="Gibbons S.M."/>
            <person name="Avila-Pacheco J."/>
            <person name="Jiang X."/>
            <person name="Kearney S.M."/>
            <person name="Perrotta A.R."/>
            <person name="Berdy B."/>
            <person name="Zhao S."/>
            <person name="Lieberman T.D."/>
            <person name="Swanson P.K."/>
            <person name="Smith M."/>
            <person name="Roesemann S."/>
            <person name="Alexander J.E."/>
            <person name="Rich S.A."/>
            <person name="Livny J."/>
            <person name="Vlamakis H."/>
            <person name="Clish C."/>
            <person name="Bullock K."/>
            <person name="Deik A."/>
            <person name="Scott J."/>
            <person name="Pierce K.A."/>
            <person name="Xavier R.J."/>
            <person name="Alm E.J."/>
        </authorList>
    </citation>
    <scope>NUCLEOTIDE SEQUENCE [LARGE SCALE GENOMIC DNA]</scope>
    <source>
        <strain evidence="12 13">BIOML-A12</strain>
    </source>
</reference>
<accession>A0A6L8XSH1</accession>
<sequence>MIYLVEDDESIRELVIYTLKSQGFEAKGFERPSHFWKALEKEKPALLLLDVMLPEEDGISILKKLRMRPDTRKLPIIMLTAKSSEYDTVVGLDSGADDYIPKPFRMMELISRIRALLRRTEDDGAEEYRTGNLYVCPSRHIATVDKKNVNLTLKEYEVLCLLLKNSGTVLSRTQLLNQVWGYEFDGESRTVDVHIRTLRQKLGSAGELVETVRGVGYKINMK</sequence>
<feature type="domain" description="Response regulatory" evidence="10">
    <location>
        <begin position="1"/>
        <end position="117"/>
    </location>
</feature>
<evidence type="ECO:0000313" key="12">
    <source>
        <dbReference type="EMBL" id="MZS88233.1"/>
    </source>
</evidence>
<dbReference type="SUPFAM" id="SSF46894">
    <property type="entry name" value="C-terminal effector domain of the bipartite response regulators"/>
    <property type="match status" value="1"/>
</dbReference>
<dbReference type="PROSITE" id="PS51755">
    <property type="entry name" value="OMPR_PHOB"/>
    <property type="match status" value="1"/>
</dbReference>
<dbReference type="PANTHER" id="PTHR48111:SF1">
    <property type="entry name" value="TWO-COMPONENT RESPONSE REGULATOR ORR33"/>
    <property type="match status" value="1"/>
</dbReference>
<dbReference type="SMART" id="SM00448">
    <property type="entry name" value="REC"/>
    <property type="match status" value="1"/>
</dbReference>
<dbReference type="InterPro" id="IPR016032">
    <property type="entry name" value="Sig_transdc_resp-reg_C-effctor"/>
</dbReference>
<protein>
    <recommendedName>
        <fullName evidence="1">Stage 0 sporulation protein A homolog</fullName>
    </recommendedName>
</protein>
<dbReference type="InterPro" id="IPR001867">
    <property type="entry name" value="OmpR/PhoB-type_DNA-bd"/>
</dbReference>
<dbReference type="GO" id="GO:0005829">
    <property type="term" value="C:cytosol"/>
    <property type="evidence" value="ECO:0007669"/>
    <property type="project" value="TreeGrafter"/>
</dbReference>
<dbReference type="Gene3D" id="3.40.50.2300">
    <property type="match status" value="1"/>
</dbReference>
<proteinExistence type="predicted"/>
<dbReference type="SUPFAM" id="SSF52172">
    <property type="entry name" value="CheY-like"/>
    <property type="match status" value="1"/>
</dbReference>
<dbReference type="PROSITE" id="PS50110">
    <property type="entry name" value="RESPONSE_REGULATORY"/>
    <property type="match status" value="1"/>
</dbReference>
<keyword evidence="6" id="KW-0804">Transcription</keyword>
<dbReference type="Pfam" id="PF00072">
    <property type="entry name" value="Response_reg"/>
    <property type="match status" value="1"/>
</dbReference>
<evidence type="ECO:0000256" key="3">
    <source>
        <dbReference type="ARBA" id="ARBA00023012"/>
    </source>
</evidence>
<dbReference type="InterPro" id="IPR001789">
    <property type="entry name" value="Sig_transdc_resp-reg_receiver"/>
</dbReference>
<dbReference type="EMBL" id="WWVF01000005">
    <property type="protein sequence ID" value="MZS88233.1"/>
    <property type="molecule type" value="Genomic_DNA"/>
</dbReference>
<organism evidence="12 13">
    <name type="scientific">Blautia wexlerae</name>
    <dbReference type="NCBI Taxonomy" id="418240"/>
    <lineage>
        <taxon>Bacteria</taxon>
        <taxon>Bacillati</taxon>
        <taxon>Bacillota</taxon>
        <taxon>Clostridia</taxon>
        <taxon>Lachnospirales</taxon>
        <taxon>Lachnospiraceae</taxon>
        <taxon>Blautia</taxon>
    </lineage>
</organism>
<dbReference type="Gene3D" id="1.10.10.10">
    <property type="entry name" value="Winged helix-like DNA-binding domain superfamily/Winged helix DNA-binding domain"/>
    <property type="match status" value="1"/>
</dbReference>
<dbReference type="GO" id="GO:0000976">
    <property type="term" value="F:transcription cis-regulatory region binding"/>
    <property type="evidence" value="ECO:0007669"/>
    <property type="project" value="TreeGrafter"/>
</dbReference>
<keyword evidence="5 9" id="KW-0238">DNA-binding</keyword>
<keyword evidence="2 8" id="KW-0597">Phosphoprotein</keyword>
<keyword evidence="3" id="KW-0902">Two-component regulatory system</keyword>
<evidence type="ECO:0000256" key="2">
    <source>
        <dbReference type="ARBA" id="ARBA00022553"/>
    </source>
</evidence>
<keyword evidence="4" id="KW-0805">Transcription regulation</keyword>
<comment type="caution">
    <text evidence="12">The sequence shown here is derived from an EMBL/GenBank/DDBJ whole genome shotgun (WGS) entry which is preliminary data.</text>
</comment>
<evidence type="ECO:0000256" key="9">
    <source>
        <dbReference type="PROSITE-ProRule" id="PRU01091"/>
    </source>
</evidence>
<dbReference type="SMART" id="SM00862">
    <property type="entry name" value="Trans_reg_C"/>
    <property type="match status" value="1"/>
</dbReference>
<evidence type="ECO:0000256" key="7">
    <source>
        <dbReference type="ARBA" id="ARBA00024867"/>
    </source>
</evidence>
<evidence type="ECO:0000259" key="11">
    <source>
        <dbReference type="PROSITE" id="PS51755"/>
    </source>
</evidence>
<evidence type="ECO:0000256" key="4">
    <source>
        <dbReference type="ARBA" id="ARBA00023015"/>
    </source>
</evidence>
<feature type="domain" description="OmpR/PhoB-type" evidence="11">
    <location>
        <begin position="125"/>
        <end position="221"/>
    </location>
</feature>